<dbReference type="OrthoDB" id="3249523at2759"/>
<accession>A0A9P5ZUP6</accession>
<protein>
    <submittedName>
        <fullName evidence="2">Uncharacterized protein</fullName>
    </submittedName>
</protein>
<evidence type="ECO:0000313" key="3">
    <source>
        <dbReference type="Proteomes" id="UP000807025"/>
    </source>
</evidence>
<comment type="caution">
    <text evidence="2">The sequence shown here is derived from an EMBL/GenBank/DDBJ whole genome shotgun (WGS) entry which is preliminary data.</text>
</comment>
<sequence length="180" mass="18447">MGSFARLLVLAALAFTASASVVPRAGCDNPVAETESVDVGDGKFLTITTTSCPGTRIEERTDDKRICGALCNNSCSNAAGALPPTVEDCGMITKAANIMVTGGFPPSFGLQPGESKNLTFGTCTFSTINKGPSSVTQCWTDMATAATRAGSACYPPVMPLHSEGLCTAPDGSWAVTTSHS</sequence>
<dbReference type="AlphaFoldDB" id="A0A9P5ZUP6"/>
<feature type="chain" id="PRO_5040364584" evidence="1">
    <location>
        <begin position="20"/>
        <end position="180"/>
    </location>
</feature>
<feature type="signal peptide" evidence="1">
    <location>
        <begin position="1"/>
        <end position="19"/>
    </location>
</feature>
<dbReference type="EMBL" id="MU154570">
    <property type="protein sequence ID" value="KAF9494643.1"/>
    <property type="molecule type" value="Genomic_DNA"/>
</dbReference>
<keyword evidence="1" id="KW-0732">Signal</keyword>
<organism evidence="2 3">
    <name type="scientific">Pleurotus eryngii</name>
    <name type="common">Boletus of the steppes</name>
    <dbReference type="NCBI Taxonomy" id="5323"/>
    <lineage>
        <taxon>Eukaryota</taxon>
        <taxon>Fungi</taxon>
        <taxon>Dikarya</taxon>
        <taxon>Basidiomycota</taxon>
        <taxon>Agaricomycotina</taxon>
        <taxon>Agaricomycetes</taxon>
        <taxon>Agaricomycetidae</taxon>
        <taxon>Agaricales</taxon>
        <taxon>Pleurotineae</taxon>
        <taxon>Pleurotaceae</taxon>
        <taxon>Pleurotus</taxon>
    </lineage>
</organism>
<proteinExistence type="predicted"/>
<evidence type="ECO:0000256" key="1">
    <source>
        <dbReference type="SAM" id="SignalP"/>
    </source>
</evidence>
<dbReference type="Proteomes" id="UP000807025">
    <property type="component" value="Unassembled WGS sequence"/>
</dbReference>
<reference evidence="2" key="1">
    <citation type="submission" date="2020-11" db="EMBL/GenBank/DDBJ databases">
        <authorList>
            <consortium name="DOE Joint Genome Institute"/>
            <person name="Ahrendt S."/>
            <person name="Riley R."/>
            <person name="Andreopoulos W."/>
            <person name="Labutti K."/>
            <person name="Pangilinan J."/>
            <person name="Ruiz-Duenas F.J."/>
            <person name="Barrasa J.M."/>
            <person name="Sanchez-Garcia M."/>
            <person name="Camarero S."/>
            <person name="Miyauchi S."/>
            <person name="Serrano A."/>
            <person name="Linde D."/>
            <person name="Babiker R."/>
            <person name="Drula E."/>
            <person name="Ayuso-Fernandez I."/>
            <person name="Pacheco R."/>
            <person name="Padilla G."/>
            <person name="Ferreira P."/>
            <person name="Barriuso J."/>
            <person name="Kellner H."/>
            <person name="Castanera R."/>
            <person name="Alfaro M."/>
            <person name="Ramirez L."/>
            <person name="Pisabarro A.G."/>
            <person name="Kuo A."/>
            <person name="Tritt A."/>
            <person name="Lipzen A."/>
            <person name="He G."/>
            <person name="Yan M."/>
            <person name="Ng V."/>
            <person name="Cullen D."/>
            <person name="Martin F."/>
            <person name="Rosso M.-N."/>
            <person name="Henrissat B."/>
            <person name="Hibbett D."/>
            <person name="Martinez A.T."/>
            <person name="Grigoriev I.V."/>
        </authorList>
    </citation>
    <scope>NUCLEOTIDE SEQUENCE</scope>
    <source>
        <strain evidence="2">ATCC 90797</strain>
    </source>
</reference>
<name>A0A9P5ZUP6_PLEER</name>
<gene>
    <name evidence="2" type="ORF">BDN71DRAFT_972613</name>
</gene>
<evidence type="ECO:0000313" key="2">
    <source>
        <dbReference type="EMBL" id="KAF9494643.1"/>
    </source>
</evidence>
<keyword evidence="3" id="KW-1185">Reference proteome</keyword>